<dbReference type="RefSeq" id="WP_139208689.1">
    <property type="nucleotide sequence ID" value="NZ_FNRF01000001.1"/>
</dbReference>
<dbReference type="AlphaFoldDB" id="A0A1H3XSC2"/>
<dbReference type="EMBL" id="FNRF01000001">
    <property type="protein sequence ID" value="SEA02299.1"/>
    <property type="molecule type" value="Genomic_DNA"/>
</dbReference>
<feature type="compositionally biased region" description="Basic and acidic residues" evidence="1">
    <location>
        <begin position="173"/>
        <end position="184"/>
    </location>
</feature>
<sequence>MRISSLHKGSGFWNHFTFMGNVCKMRTELSSYLNNEGVECKIEDGLCIFKYDDYNFVASIDLHKEYAECKIEFQCEDEDYEKLDIDEKTFIADKVNTDLENHCIALSFNDSVKSVTSFYFTSKSMMFELFSQHFKELTETTDLMLSLVKEKIDDFKENQGHRIGFYSNSPETNHQKESHVAAKA</sequence>
<gene>
    <name evidence="2" type="ORF">SAMN05216462_0340</name>
</gene>
<proteinExistence type="predicted"/>
<reference evidence="2 3" key="1">
    <citation type="submission" date="2016-10" db="EMBL/GenBank/DDBJ databases">
        <authorList>
            <person name="de Groot N.N."/>
        </authorList>
    </citation>
    <scope>NUCLEOTIDE SEQUENCE [LARGE SCALE GENOMIC DNA]</scope>
    <source>
        <strain evidence="2 3">D31d</strain>
    </source>
</reference>
<evidence type="ECO:0000313" key="2">
    <source>
        <dbReference type="EMBL" id="SEA02299.1"/>
    </source>
</evidence>
<protein>
    <submittedName>
        <fullName evidence="2">Uncharacterized protein</fullName>
    </submittedName>
</protein>
<evidence type="ECO:0000313" key="3">
    <source>
        <dbReference type="Proteomes" id="UP000182257"/>
    </source>
</evidence>
<organism evidence="2 3">
    <name type="scientific">Xylanibacter ruminicola</name>
    <name type="common">Prevotella ruminicola</name>
    <dbReference type="NCBI Taxonomy" id="839"/>
    <lineage>
        <taxon>Bacteria</taxon>
        <taxon>Pseudomonadati</taxon>
        <taxon>Bacteroidota</taxon>
        <taxon>Bacteroidia</taxon>
        <taxon>Bacteroidales</taxon>
        <taxon>Prevotellaceae</taxon>
        <taxon>Xylanibacter</taxon>
    </lineage>
</organism>
<feature type="region of interest" description="Disordered" evidence="1">
    <location>
        <begin position="163"/>
        <end position="184"/>
    </location>
</feature>
<accession>A0A1H3XSC2</accession>
<evidence type="ECO:0000256" key="1">
    <source>
        <dbReference type="SAM" id="MobiDB-lite"/>
    </source>
</evidence>
<name>A0A1H3XSC2_XYLRU</name>
<dbReference type="Proteomes" id="UP000182257">
    <property type="component" value="Unassembled WGS sequence"/>
</dbReference>